<protein>
    <submittedName>
        <fullName evidence="2">Uncharacterized protein</fullName>
    </submittedName>
</protein>
<accession>A0ABQ9K6K8</accession>
<dbReference type="Proteomes" id="UP001162164">
    <property type="component" value="Unassembled WGS sequence"/>
</dbReference>
<comment type="caution">
    <text evidence="2">The sequence shown here is derived from an EMBL/GenBank/DDBJ whole genome shotgun (WGS) entry which is preliminary data.</text>
</comment>
<sequence>MDIILDKPKPSMSDRRAELERKKAKLQALREEKDRRRREKELKDVEEATNRTILGGGGDRKELDDLLREVGVAPMSDVLSSISSANSLTPEQSRNHTPDTSLQPNMSLRLEKKIPQLSVVAVQSTNIPPKEVVVYTKQTQTTTTGHDVRDDLSDKLCCIVNANKDLRVLPPLLKATWRTGGGQGKVFQKKNTQMEIIESLHFTDERLIFSGMEYDSFFYMPSTKNLADPENKAHATDYYDEYNLNPGLEWEDEFTGVYYE</sequence>
<feature type="compositionally biased region" description="Basic and acidic residues" evidence="1">
    <location>
        <begin position="28"/>
        <end position="45"/>
    </location>
</feature>
<proteinExistence type="predicted"/>
<evidence type="ECO:0000313" key="2">
    <source>
        <dbReference type="EMBL" id="KAJ8985662.1"/>
    </source>
</evidence>
<keyword evidence="3" id="KW-1185">Reference proteome</keyword>
<evidence type="ECO:0000256" key="1">
    <source>
        <dbReference type="SAM" id="MobiDB-lite"/>
    </source>
</evidence>
<organism evidence="2 3">
    <name type="scientific">Molorchus minor</name>
    <dbReference type="NCBI Taxonomy" id="1323400"/>
    <lineage>
        <taxon>Eukaryota</taxon>
        <taxon>Metazoa</taxon>
        <taxon>Ecdysozoa</taxon>
        <taxon>Arthropoda</taxon>
        <taxon>Hexapoda</taxon>
        <taxon>Insecta</taxon>
        <taxon>Pterygota</taxon>
        <taxon>Neoptera</taxon>
        <taxon>Endopterygota</taxon>
        <taxon>Coleoptera</taxon>
        <taxon>Polyphaga</taxon>
        <taxon>Cucujiformia</taxon>
        <taxon>Chrysomeloidea</taxon>
        <taxon>Cerambycidae</taxon>
        <taxon>Lamiinae</taxon>
        <taxon>Monochamini</taxon>
        <taxon>Molorchus</taxon>
    </lineage>
</organism>
<dbReference type="Pfam" id="PF11540">
    <property type="entry name" value="Dynein_IC2"/>
    <property type="match status" value="1"/>
</dbReference>
<reference evidence="2" key="1">
    <citation type="journal article" date="2023" name="Insect Mol. Biol.">
        <title>Genome sequencing provides insights into the evolution of gene families encoding plant cell wall-degrading enzymes in longhorned beetles.</title>
        <authorList>
            <person name="Shin N.R."/>
            <person name="Okamura Y."/>
            <person name="Kirsch R."/>
            <person name="Pauchet Y."/>
        </authorList>
    </citation>
    <scope>NUCLEOTIDE SEQUENCE</scope>
    <source>
        <strain evidence="2">MMC_N1</strain>
    </source>
</reference>
<dbReference type="InterPro" id="IPR025956">
    <property type="entry name" value="DYNC1I1/DYNC1I2"/>
</dbReference>
<feature type="compositionally biased region" description="Basic and acidic residues" evidence="1">
    <location>
        <begin position="1"/>
        <end position="21"/>
    </location>
</feature>
<evidence type="ECO:0000313" key="3">
    <source>
        <dbReference type="Proteomes" id="UP001162164"/>
    </source>
</evidence>
<dbReference type="EMBL" id="JAPWTJ010000010">
    <property type="protein sequence ID" value="KAJ8985662.1"/>
    <property type="molecule type" value="Genomic_DNA"/>
</dbReference>
<name>A0ABQ9K6K8_9CUCU</name>
<gene>
    <name evidence="2" type="ORF">NQ317_015158</name>
</gene>
<feature type="region of interest" description="Disordered" evidence="1">
    <location>
        <begin position="1"/>
        <end position="45"/>
    </location>
</feature>